<dbReference type="OrthoDB" id="693642at2759"/>
<keyword evidence="2" id="KW-1185">Reference proteome</keyword>
<proteinExistence type="predicted"/>
<organism evidence="1 2">
    <name type="scientific">Miscanthus lutarioriparius</name>
    <dbReference type="NCBI Taxonomy" id="422564"/>
    <lineage>
        <taxon>Eukaryota</taxon>
        <taxon>Viridiplantae</taxon>
        <taxon>Streptophyta</taxon>
        <taxon>Embryophyta</taxon>
        <taxon>Tracheophyta</taxon>
        <taxon>Spermatophyta</taxon>
        <taxon>Magnoliopsida</taxon>
        <taxon>Liliopsida</taxon>
        <taxon>Poales</taxon>
        <taxon>Poaceae</taxon>
        <taxon>PACMAD clade</taxon>
        <taxon>Panicoideae</taxon>
        <taxon>Andropogonodae</taxon>
        <taxon>Andropogoneae</taxon>
        <taxon>Saccharinae</taxon>
        <taxon>Miscanthus</taxon>
    </lineage>
</organism>
<accession>A0A811RH43</accession>
<gene>
    <name evidence="1" type="ORF">NCGR_LOCUS52589</name>
</gene>
<sequence>MAIAAAHCLYDEEEQMQIMSLLTNENLLVVENDADSDDDAGLEEDFKALWARVAALQDEDDVLPPESWDWAEGVEVVARWAAERMAQEEEAIHRALSSHRLGEEEAALRAEATRGGAARGR</sequence>
<evidence type="ECO:0000313" key="2">
    <source>
        <dbReference type="Proteomes" id="UP000604825"/>
    </source>
</evidence>
<dbReference type="Proteomes" id="UP000604825">
    <property type="component" value="Unassembled WGS sequence"/>
</dbReference>
<evidence type="ECO:0000313" key="1">
    <source>
        <dbReference type="EMBL" id="CAD6269285.1"/>
    </source>
</evidence>
<protein>
    <submittedName>
        <fullName evidence="1">Uncharacterized protein</fullName>
    </submittedName>
</protein>
<dbReference type="EMBL" id="CAJGYO010000015">
    <property type="protein sequence ID" value="CAD6269285.1"/>
    <property type="molecule type" value="Genomic_DNA"/>
</dbReference>
<name>A0A811RH43_9POAL</name>
<dbReference type="AlphaFoldDB" id="A0A811RH43"/>
<reference evidence="1" key="1">
    <citation type="submission" date="2020-10" db="EMBL/GenBank/DDBJ databases">
        <authorList>
            <person name="Han B."/>
            <person name="Lu T."/>
            <person name="Zhao Q."/>
            <person name="Huang X."/>
            <person name="Zhao Y."/>
        </authorList>
    </citation>
    <scope>NUCLEOTIDE SEQUENCE</scope>
</reference>
<comment type="caution">
    <text evidence="1">The sequence shown here is derived from an EMBL/GenBank/DDBJ whole genome shotgun (WGS) entry which is preliminary data.</text>
</comment>